<dbReference type="Proteomes" id="UP001626593">
    <property type="component" value="Chromosome"/>
</dbReference>
<gene>
    <name evidence="2" type="ORF">U5817_12795</name>
</gene>
<evidence type="ECO:0000259" key="1">
    <source>
        <dbReference type="Pfam" id="PF20283"/>
    </source>
</evidence>
<evidence type="ECO:0000313" key="2">
    <source>
        <dbReference type="EMBL" id="WRL44089.1"/>
    </source>
</evidence>
<dbReference type="EMBL" id="CP141259">
    <property type="protein sequence ID" value="WRL44089.1"/>
    <property type="molecule type" value="Genomic_DNA"/>
</dbReference>
<protein>
    <submittedName>
        <fullName evidence="2">ABC-three component system protein</fullName>
    </submittedName>
</protein>
<reference evidence="2 3" key="1">
    <citation type="submission" date="2023-12" db="EMBL/GenBank/DDBJ databases">
        <title>A. evansii MAY27, complete genome.</title>
        <authorList>
            <person name="Wang Y."/>
        </authorList>
    </citation>
    <scope>NUCLEOTIDE SEQUENCE [LARGE SCALE GENOMIC DNA]</scope>
    <source>
        <strain evidence="2 3">MAY27</strain>
    </source>
</reference>
<feature type="domain" description="ABC-three component systems C-terminal" evidence="1">
    <location>
        <begin position="278"/>
        <end position="398"/>
    </location>
</feature>
<name>A0ABZ1AGP0_AROEV</name>
<dbReference type="InterPro" id="IPR046913">
    <property type="entry name" value="ABC-3C_CTD7"/>
</dbReference>
<dbReference type="Pfam" id="PF20283">
    <property type="entry name" value="CTD7"/>
    <property type="match status" value="1"/>
</dbReference>
<dbReference type="RefSeq" id="WP_407277540.1">
    <property type="nucleotide sequence ID" value="NZ_CP141259.1"/>
</dbReference>
<accession>A0ABZ1AGP0</accession>
<evidence type="ECO:0000313" key="3">
    <source>
        <dbReference type="Proteomes" id="UP001626593"/>
    </source>
</evidence>
<proteinExistence type="predicted"/>
<sequence length="404" mass="44543">MATSKGGGSSRSKNRRTEVPGQALGYGLQYTRMTQLLLEAPAGSFCSMEYLDDVAQQHADKGTRLIQSKSALTANPVADRAKSLWKTLSNWTTLGADSDYDLEKTVFEIYVSRPVGGQLVEAFANARTLEEARAAIALARDALWGKSPDFALKSTVADEIAPYLERVFNADQTCLERIICNFQLTLGSGSPQADIEAVIRTHPVSATKVADIADHMCGVVKRRVDELLEAGRPAVIARDTFYGWYAAYLRKVDRDTVLPSRAKAPSEEESRGQLPKIFVQQLDLIGMPFEDKLEAASDYLMAAADRTAWAVSGEVDESSFDDLDAALKRSWKNKRRTCGIEHGSKPGEIQGQALYSDCMDFTTPLQAMQPPDHFIPGCFHRLADDLSIGWHPDYEQQLKVKKAA</sequence>
<keyword evidence="3" id="KW-1185">Reference proteome</keyword>
<organism evidence="2 3">
    <name type="scientific">Aromatoleum evansii</name>
    <name type="common">Azoarcus evansii</name>
    <dbReference type="NCBI Taxonomy" id="59406"/>
    <lineage>
        <taxon>Bacteria</taxon>
        <taxon>Pseudomonadati</taxon>
        <taxon>Pseudomonadota</taxon>
        <taxon>Betaproteobacteria</taxon>
        <taxon>Rhodocyclales</taxon>
        <taxon>Rhodocyclaceae</taxon>
        <taxon>Aromatoleum</taxon>
    </lineage>
</organism>